<dbReference type="GO" id="GO:0007189">
    <property type="term" value="P:adenylate cyclase-activating G protein-coupled receptor signaling pathway"/>
    <property type="evidence" value="ECO:0007669"/>
    <property type="project" value="TreeGrafter"/>
</dbReference>
<evidence type="ECO:0000256" key="4">
    <source>
        <dbReference type="ARBA" id="ARBA00022989"/>
    </source>
</evidence>
<feature type="transmembrane region" description="Helical" evidence="12">
    <location>
        <begin position="70"/>
        <end position="93"/>
    </location>
</feature>
<keyword evidence="2" id="KW-1003">Cell membrane</keyword>
<feature type="transmembrane region" description="Helical" evidence="12">
    <location>
        <begin position="190"/>
        <end position="211"/>
    </location>
</feature>
<keyword evidence="6 12" id="KW-0472">Membrane</keyword>
<evidence type="ECO:0000256" key="11">
    <source>
        <dbReference type="SAM" id="MobiDB-lite"/>
    </source>
</evidence>
<dbReference type="InterPro" id="IPR000276">
    <property type="entry name" value="GPCR_Rhodpsn"/>
</dbReference>
<keyword evidence="5 10" id="KW-0297">G-protein coupled receptor</keyword>
<evidence type="ECO:0000256" key="3">
    <source>
        <dbReference type="ARBA" id="ARBA00022692"/>
    </source>
</evidence>
<dbReference type="GO" id="GO:0001973">
    <property type="term" value="P:G protein-coupled adenosine receptor signaling pathway"/>
    <property type="evidence" value="ECO:0007669"/>
    <property type="project" value="TreeGrafter"/>
</dbReference>
<dbReference type="PROSITE" id="PS50262">
    <property type="entry name" value="G_PROTEIN_RECEP_F1_2"/>
    <property type="match status" value="1"/>
</dbReference>
<dbReference type="Gene3D" id="1.20.1070.10">
    <property type="entry name" value="Rhodopsin 7-helix transmembrane proteins"/>
    <property type="match status" value="1"/>
</dbReference>
<dbReference type="PANTHER" id="PTHR24246:SF27">
    <property type="entry name" value="ADENOSINE RECEPTOR, ISOFORM A"/>
    <property type="match status" value="1"/>
</dbReference>
<protein>
    <submittedName>
        <fullName evidence="15">Octopamine receptor 1-like isoform X1</fullName>
    </submittedName>
</protein>
<evidence type="ECO:0000256" key="6">
    <source>
        <dbReference type="ARBA" id="ARBA00023136"/>
    </source>
</evidence>
<feature type="transmembrane region" description="Helical" evidence="12">
    <location>
        <begin position="246"/>
        <end position="269"/>
    </location>
</feature>
<keyword evidence="4 12" id="KW-1133">Transmembrane helix</keyword>
<feature type="region of interest" description="Disordered" evidence="11">
    <location>
        <begin position="1"/>
        <end position="21"/>
    </location>
</feature>
<dbReference type="PRINTS" id="PR00237">
    <property type="entry name" value="GPCRRHODOPSN"/>
</dbReference>
<dbReference type="PANTHER" id="PTHR24246">
    <property type="entry name" value="OLFACTORY RECEPTOR AND ADENOSINE RECEPTOR"/>
    <property type="match status" value="1"/>
</dbReference>
<dbReference type="InParanoid" id="A0A1S3HRK7"/>
<evidence type="ECO:0000256" key="8">
    <source>
        <dbReference type="ARBA" id="ARBA00023180"/>
    </source>
</evidence>
<feature type="transmembrane region" description="Helical" evidence="12">
    <location>
        <begin position="31"/>
        <end position="58"/>
    </location>
</feature>
<feature type="transmembrane region" description="Helical" evidence="12">
    <location>
        <begin position="148"/>
        <end position="170"/>
    </location>
</feature>
<evidence type="ECO:0000259" key="13">
    <source>
        <dbReference type="PROSITE" id="PS50262"/>
    </source>
</evidence>
<reference evidence="15" key="1">
    <citation type="submission" date="2025-08" db="UniProtKB">
        <authorList>
            <consortium name="RefSeq"/>
        </authorList>
    </citation>
    <scope>IDENTIFICATION</scope>
    <source>
        <tissue evidence="15">Gonads</tissue>
    </source>
</reference>
<evidence type="ECO:0000256" key="7">
    <source>
        <dbReference type="ARBA" id="ARBA00023170"/>
    </source>
</evidence>
<keyword evidence="3 10" id="KW-0812">Transmembrane</keyword>
<dbReference type="OMA" id="ICEAILM"/>
<keyword evidence="14" id="KW-1185">Reference proteome</keyword>
<evidence type="ECO:0000256" key="9">
    <source>
        <dbReference type="ARBA" id="ARBA00023224"/>
    </source>
</evidence>
<evidence type="ECO:0000313" key="14">
    <source>
        <dbReference type="Proteomes" id="UP000085678"/>
    </source>
</evidence>
<dbReference type="GO" id="GO:0004930">
    <property type="term" value="F:G protein-coupled receptor activity"/>
    <property type="evidence" value="ECO:0007669"/>
    <property type="project" value="UniProtKB-KW"/>
</dbReference>
<dbReference type="GeneID" id="106157536"/>
<evidence type="ECO:0000256" key="12">
    <source>
        <dbReference type="SAM" id="Phobius"/>
    </source>
</evidence>
<dbReference type="AlphaFoldDB" id="A0A1S3HRK7"/>
<dbReference type="KEGG" id="lak:106157536"/>
<keyword evidence="9 10" id="KW-0807">Transducer</keyword>
<accession>A0A1S3HRK7</accession>
<evidence type="ECO:0000313" key="15">
    <source>
        <dbReference type="RefSeq" id="XP_013388670.1"/>
    </source>
</evidence>
<dbReference type="Proteomes" id="UP000085678">
    <property type="component" value="Unplaced"/>
</dbReference>
<dbReference type="SUPFAM" id="SSF81321">
    <property type="entry name" value="Family A G protein-coupled receptor-like"/>
    <property type="match status" value="1"/>
</dbReference>
<dbReference type="RefSeq" id="XP_013388670.1">
    <property type="nucleotide sequence ID" value="XM_013533216.1"/>
</dbReference>
<dbReference type="STRING" id="7574.A0A1S3HRK7"/>
<feature type="transmembrane region" description="Helical" evidence="12">
    <location>
        <begin position="281"/>
        <end position="302"/>
    </location>
</feature>
<evidence type="ECO:0000256" key="10">
    <source>
        <dbReference type="RuleBase" id="RU000688"/>
    </source>
</evidence>
<comment type="subcellular location">
    <subcellularLocation>
        <location evidence="1">Cell membrane</location>
        <topology evidence="1">Multi-pass membrane protein</topology>
    </subcellularLocation>
</comment>
<evidence type="ECO:0000256" key="1">
    <source>
        <dbReference type="ARBA" id="ARBA00004651"/>
    </source>
</evidence>
<keyword evidence="8" id="KW-0325">Glycoprotein</keyword>
<dbReference type="InterPro" id="IPR017452">
    <property type="entry name" value="GPCR_Rhodpsn_7TM"/>
</dbReference>
<dbReference type="Pfam" id="PF00001">
    <property type="entry name" value="7tm_1"/>
    <property type="match status" value="1"/>
</dbReference>
<gene>
    <name evidence="15" type="primary">LOC106157536</name>
</gene>
<evidence type="ECO:0000256" key="5">
    <source>
        <dbReference type="ARBA" id="ARBA00023040"/>
    </source>
</evidence>
<feature type="region of interest" description="Disordered" evidence="11">
    <location>
        <begin position="324"/>
        <end position="357"/>
    </location>
</feature>
<dbReference type="OrthoDB" id="6286925at2759"/>
<feature type="domain" description="G-protein coupled receptors family 1 profile" evidence="13">
    <location>
        <begin position="49"/>
        <end position="300"/>
    </location>
</feature>
<sequence length="357" mass="40277">MHNTNMAPNDTNMNITGNSSDSTETGTLSTLVLTIVICEAILMVVICCGNVLVIAAFYRNAALRTVTNFFILHLAVADTCVGATMPFHIYIFFDRRILGNIYVCVFRYSSITVTLTASVLFLLAIAVDRHVSIVHPLRYHVLMTQSRARIIVTAVWLSSIGFAFVIPMVWHNSWEDIPDRDCDFGKVMPWVYLAWLVPLFIINTLAILGLYGRIFYIAHERAHRIQRYNTQPRLAFTTNLKIAKTAAIVLGLFMLCWYPFYLITAIQVYGGLIYSETWEEWRSYATILAIANSAQNPVVYAFRMKAFRNEFKKLLRIKPSQKPNVDLERSVTTQVGDGNGRDARSALDNGASHSEAA</sequence>
<comment type="similarity">
    <text evidence="10">Belongs to the G-protein coupled receptor 1 family.</text>
</comment>
<evidence type="ECO:0000256" key="2">
    <source>
        <dbReference type="ARBA" id="ARBA00022475"/>
    </source>
</evidence>
<keyword evidence="7 10" id="KW-0675">Receptor</keyword>
<proteinExistence type="inferred from homology"/>
<feature type="transmembrane region" description="Helical" evidence="12">
    <location>
        <begin position="105"/>
        <end position="127"/>
    </location>
</feature>
<dbReference type="PROSITE" id="PS00237">
    <property type="entry name" value="G_PROTEIN_RECEP_F1_1"/>
    <property type="match status" value="1"/>
</dbReference>
<dbReference type="GO" id="GO:0005886">
    <property type="term" value="C:plasma membrane"/>
    <property type="evidence" value="ECO:0007669"/>
    <property type="project" value="UniProtKB-SubCell"/>
</dbReference>
<organism evidence="14 15">
    <name type="scientific">Lingula anatina</name>
    <name type="common">Brachiopod</name>
    <name type="synonym">Lingula unguis</name>
    <dbReference type="NCBI Taxonomy" id="7574"/>
    <lineage>
        <taxon>Eukaryota</taxon>
        <taxon>Metazoa</taxon>
        <taxon>Spiralia</taxon>
        <taxon>Lophotrochozoa</taxon>
        <taxon>Brachiopoda</taxon>
        <taxon>Linguliformea</taxon>
        <taxon>Lingulata</taxon>
        <taxon>Lingulida</taxon>
        <taxon>Linguloidea</taxon>
        <taxon>Lingulidae</taxon>
        <taxon>Lingula</taxon>
    </lineage>
</organism>
<dbReference type="SMART" id="SM01381">
    <property type="entry name" value="7TM_GPCR_Srsx"/>
    <property type="match status" value="1"/>
</dbReference>
<name>A0A1S3HRK7_LINAN</name>
<dbReference type="FunCoup" id="A0A1S3HRK7">
    <property type="interactions" value="49"/>
</dbReference>